<proteinExistence type="predicted"/>
<evidence type="ECO:0000256" key="1">
    <source>
        <dbReference type="SAM" id="MobiDB-lite"/>
    </source>
</evidence>
<evidence type="ECO:0000313" key="2">
    <source>
        <dbReference type="EMBL" id="CAB4926376.1"/>
    </source>
</evidence>
<gene>
    <name evidence="2" type="ORF">UFOPK3708_00572</name>
</gene>
<reference evidence="2" key="1">
    <citation type="submission" date="2020-05" db="EMBL/GenBank/DDBJ databases">
        <authorList>
            <person name="Chiriac C."/>
            <person name="Salcher M."/>
            <person name="Ghai R."/>
            <person name="Kavagutti S V."/>
        </authorList>
    </citation>
    <scope>NUCLEOTIDE SEQUENCE</scope>
</reference>
<feature type="region of interest" description="Disordered" evidence="1">
    <location>
        <begin position="109"/>
        <end position="129"/>
    </location>
</feature>
<accession>A0A6J7I777</accession>
<organism evidence="2">
    <name type="scientific">freshwater metagenome</name>
    <dbReference type="NCBI Taxonomy" id="449393"/>
    <lineage>
        <taxon>unclassified sequences</taxon>
        <taxon>metagenomes</taxon>
        <taxon>ecological metagenomes</taxon>
    </lineage>
</organism>
<sequence length="129" mass="14545">MNLGTGRNRRKKPETFSAVVHGTSVAGNLHRKGRQLRHEAQCQETVGHGTTEWAFLQRTLDIDVDPLTIASELREVIDHLLRHLDRFAPLAELFAGKRINRIDVVEPDLGHGPPSRSRARRGLPTCGWR</sequence>
<protein>
    <submittedName>
        <fullName evidence="2">Unannotated protein</fullName>
    </submittedName>
</protein>
<dbReference type="EMBL" id="CAFBNA010000021">
    <property type="protein sequence ID" value="CAB4926376.1"/>
    <property type="molecule type" value="Genomic_DNA"/>
</dbReference>
<name>A0A6J7I777_9ZZZZ</name>
<dbReference type="AlphaFoldDB" id="A0A6J7I777"/>